<organism evidence="1 2">
    <name type="scientific">Ixodes persulcatus</name>
    <name type="common">Taiga tick</name>
    <dbReference type="NCBI Taxonomy" id="34615"/>
    <lineage>
        <taxon>Eukaryota</taxon>
        <taxon>Metazoa</taxon>
        <taxon>Ecdysozoa</taxon>
        <taxon>Arthropoda</taxon>
        <taxon>Chelicerata</taxon>
        <taxon>Arachnida</taxon>
        <taxon>Acari</taxon>
        <taxon>Parasitiformes</taxon>
        <taxon>Ixodida</taxon>
        <taxon>Ixodoidea</taxon>
        <taxon>Ixodidae</taxon>
        <taxon>Ixodinae</taxon>
        <taxon>Ixodes</taxon>
    </lineage>
</organism>
<sequence length="122" mass="14480">LLLCFHLFSFQMLQGAMFMLFCIIDFAPLREKRKLQKFRDHTFLSLSLPTCIFVSTFFWGLYIFDRELIFPKQLELYYPAWLNHLSVFSAFMAVSSSLPWAPTLLPFQQFVQLFQTVNSFIT</sequence>
<evidence type="ECO:0000313" key="1">
    <source>
        <dbReference type="EMBL" id="KAG0444852.1"/>
    </source>
</evidence>
<dbReference type="Proteomes" id="UP000805193">
    <property type="component" value="Unassembled WGS sequence"/>
</dbReference>
<gene>
    <name evidence="1" type="ORF">HPB47_013313</name>
</gene>
<feature type="non-terminal residue" evidence="1">
    <location>
        <position position="122"/>
    </location>
</feature>
<keyword evidence="2" id="KW-1185">Reference proteome</keyword>
<accession>A0AC60R286</accession>
<reference evidence="1 2" key="1">
    <citation type="journal article" date="2020" name="Cell">
        <title>Large-Scale Comparative Analyses of Tick Genomes Elucidate Their Genetic Diversity and Vector Capacities.</title>
        <authorList>
            <consortium name="Tick Genome and Microbiome Consortium (TIGMIC)"/>
            <person name="Jia N."/>
            <person name="Wang J."/>
            <person name="Shi W."/>
            <person name="Du L."/>
            <person name="Sun Y."/>
            <person name="Zhan W."/>
            <person name="Jiang J.F."/>
            <person name="Wang Q."/>
            <person name="Zhang B."/>
            <person name="Ji P."/>
            <person name="Bell-Sakyi L."/>
            <person name="Cui X.M."/>
            <person name="Yuan T.T."/>
            <person name="Jiang B.G."/>
            <person name="Yang W.F."/>
            <person name="Lam T.T."/>
            <person name="Chang Q.C."/>
            <person name="Ding S.J."/>
            <person name="Wang X.J."/>
            <person name="Zhu J.G."/>
            <person name="Ruan X.D."/>
            <person name="Zhao L."/>
            <person name="Wei J.T."/>
            <person name="Ye R.Z."/>
            <person name="Que T.C."/>
            <person name="Du C.H."/>
            <person name="Zhou Y.H."/>
            <person name="Cheng J.X."/>
            <person name="Dai P.F."/>
            <person name="Guo W.B."/>
            <person name="Han X.H."/>
            <person name="Huang E.J."/>
            <person name="Li L.F."/>
            <person name="Wei W."/>
            <person name="Gao Y.C."/>
            <person name="Liu J.Z."/>
            <person name="Shao H.Z."/>
            <person name="Wang X."/>
            <person name="Wang C.C."/>
            <person name="Yang T.C."/>
            <person name="Huo Q.B."/>
            <person name="Li W."/>
            <person name="Chen H.Y."/>
            <person name="Chen S.E."/>
            <person name="Zhou L.G."/>
            <person name="Ni X.B."/>
            <person name="Tian J.H."/>
            <person name="Sheng Y."/>
            <person name="Liu T."/>
            <person name="Pan Y.S."/>
            <person name="Xia L.Y."/>
            <person name="Li J."/>
            <person name="Zhao F."/>
            <person name="Cao W.C."/>
        </authorList>
    </citation>
    <scope>NUCLEOTIDE SEQUENCE [LARGE SCALE GENOMIC DNA]</scope>
    <source>
        <strain evidence="1">Iper-2018</strain>
    </source>
</reference>
<dbReference type="EMBL" id="JABSTQ010001368">
    <property type="protein sequence ID" value="KAG0444852.1"/>
    <property type="molecule type" value="Genomic_DNA"/>
</dbReference>
<proteinExistence type="predicted"/>
<comment type="caution">
    <text evidence="1">The sequence shown here is derived from an EMBL/GenBank/DDBJ whole genome shotgun (WGS) entry which is preliminary data.</text>
</comment>
<name>A0AC60R286_IXOPE</name>
<protein>
    <submittedName>
        <fullName evidence="1">Uncharacterized protein</fullName>
    </submittedName>
</protein>
<feature type="non-terminal residue" evidence="1">
    <location>
        <position position="1"/>
    </location>
</feature>
<evidence type="ECO:0000313" key="2">
    <source>
        <dbReference type="Proteomes" id="UP000805193"/>
    </source>
</evidence>